<dbReference type="PANTHER" id="PTHR42771:SF2">
    <property type="entry name" value="IRON(3+)-HYDROXAMATE IMPORT ATP-BINDING PROTEIN FHUC"/>
    <property type="match status" value="1"/>
</dbReference>
<dbReference type="GO" id="GO:0006826">
    <property type="term" value="P:iron ion transport"/>
    <property type="evidence" value="ECO:0007669"/>
    <property type="project" value="UniProtKB-KW"/>
</dbReference>
<keyword evidence="3" id="KW-1003">Cell membrane</keyword>
<dbReference type="GO" id="GO:0006302">
    <property type="term" value="P:double-strand break repair"/>
    <property type="evidence" value="ECO:0007669"/>
    <property type="project" value="InterPro"/>
</dbReference>
<sequence length="249" mass="28382">MYLEQCNQYLRSVELKKEKIGSFSRYPFSLPAIKSLSKLHFHPKVTFIVGENGSGKSTILEAIAIAYGFNPEGGSINFDFSSKDTHSQLHEYIKLIKGIKKPKDTFFLRAESFYNFATNVDELDKIVPGLFSSYGGTSLHNKSHGESFFAVFMNRFLGSGLYILDEPEAALSPARQMSMLSRMHQLTSDNSQFIIATHSPIIMAYPDAKIYEIKEDIREVSYEETDNYQIMKHFINNTDSMLRILLKDN</sequence>
<dbReference type="InterPro" id="IPR003593">
    <property type="entry name" value="AAA+_ATPase"/>
</dbReference>
<name>A0A1W1XEE4_9CLOT</name>
<reference evidence="9 10" key="1">
    <citation type="submission" date="2017-04" db="EMBL/GenBank/DDBJ databases">
        <authorList>
            <person name="Afonso C.L."/>
            <person name="Miller P.J."/>
            <person name="Scott M.A."/>
            <person name="Spackman E."/>
            <person name="Goraichik I."/>
            <person name="Dimitrov K.M."/>
            <person name="Suarez D.L."/>
            <person name="Swayne D.E."/>
        </authorList>
    </citation>
    <scope>NUCLEOTIDE SEQUENCE [LARGE SCALE GENOMIC DNA]</scope>
    <source>
        <strain evidence="9 10">DSM 12555</strain>
    </source>
</reference>
<feature type="domain" description="AAA+ ATPase" evidence="8">
    <location>
        <begin position="42"/>
        <end position="216"/>
    </location>
</feature>
<keyword evidence="2" id="KW-0813">Transport</keyword>
<dbReference type="AlphaFoldDB" id="A0A1W1XEE4"/>
<evidence type="ECO:0000256" key="5">
    <source>
        <dbReference type="ARBA" id="ARBA00023004"/>
    </source>
</evidence>
<dbReference type="InterPro" id="IPR051535">
    <property type="entry name" value="Siderophore_ABC-ATPase"/>
</dbReference>
<evidence type="ECO:0000256" key="3">
    <source>
        <dbReference type="ARBA" id="ARBA00022475"/>
    </source>
</evidence>
<accession>A0A1W1XEE4</accession>
<dbReference type="Pfam" id="PF13476">
    <property type="entry name" value="AAA_23"/>
    <property type="match status" value="1"/>
</dbReference>
<dbReference type="GO" id="GO:0005524">
    <property type="term" value="F:ATP binding"/>
    <property type="evidence" value="ECO:0007669"/>
    <property type="project" value="InterPro"/>
</dbReference>
<dbReference type="InterPro" id="IPR003959">
    <property type="entry name" value="ATPase_AAA_core"/>
</dbReference>
<evidence type="ECO:0000256" key="2">
    <source>
        <dbReference type="ARBA" id="ARBA00022448"/>
    </source>
</evidence>
<dbReference type="STRING" id="1121291.SAMN02745134_01476"/>
<protein>
    <submittedName>
        <fullName evidence="9">Predicted ATPase</fullName>
    </submittedName>
</protein>
<dbReference type="SMART" id="SM00382">
    <property type="entry name" value="AAA"/>
    <property type="match status" value="1"/>
</dbReference>
<organism evidence="9 10">
    <name type="scientific">Clostridium acidisoli DSM 12555</name>
    <dbReference type="NCBI Taxonomy" id="1121291"/>
    <lineage>
        <taxon>Bacteria</taxon>
        <taxon>Bacillati</taxon>
        <taxon>Bacillota</taxon>
        <taxon>Clostridia</taxon>
        <taxon>Eubacteriales</taxon>
        <taxon>Clostridiaceae</taxon>
        <taxon>Clostridium</taxon>
    </lineage>
</organism>
<evidence type="ECO:0000259" key="8">
    <source>
        <dbReference type="SMART" id="SM00382"/>
    </source>
</evidence>
<dbReference type="InterPro" id="IPR027417">
    <property type="entry name" value="P-loop_NTPase"/>
</dbReference>
<proteinExistence type="predicted"/>
<dbReference type="SUPFAM" id="SSF52540">
    <property type="entry name" value="P-loop containing nucleoside triphosphate hydrolases"/>
    <property type="match status" value="1"/>
</dbReference>
<dbReference type="Gene3D" id="3.40.50.300">
    <property type="entry name" value="P-loop containing nucleotide triphosphate hydrolases"/>
    <property type="match status" value="1"/>
</dbReference>
<dbReference type="Pfam" id="PF13304">
    <property type="entry name" value="AAA_21"/>
    <property type="match status" value="1"/>
</dbReference>
<dbReference type="GO" id="GO:0016887">
    <property type="term" value="F:ATP hydrolysis activity"/>
    <property type="evidence" value="ECO:0007669"/>
    <property type="project" value="InterPro"/>
</dbReference>
<evidence type="ECO:0000256" key="7">
    <source>
        <dbReference type="ARBA" id="ARBA00023136"/>
    </source>
</evidence>
<gene>
    <name evidence="9" type="ORF">SAMN02745134_01476</name>
</gene>
<keyword evidence="10" id="KW-1185">Reference proteome</keyword>
<keyword evidence="7" id="KW-0472">Membrane</keyword>
<dbReference type="RefSeq" id="WP_084114958.1">
    <property type="nucleotide sequence ID" value="NZ_FWXH01000003.1"/>
</dbReference>
<dbReference type="InterPro" id="IPR038729">
    <property type="entry name" value="Rad50/SbcC_AAA"/>
</dbReference>
<evidence type="ECO:0000313" key="10">
    <source>
        <dbReference type="Proteomes" id="UP000192468"/>
    </source>
</evidence>
<keyword evidence="6" id="KW-0406">Ion transport</keyword>
<dbReference type="Proteomes" id="UP000192468">
    <property type="component" value="Unassembled WGS sequence"/>
</dbReference>
<keyword evidence="4" id="KW-0410">Iron transport</keyword>
<keyword evidence="5" id="KW-0408">Iron</keyword>
<dbReference type="GO" id="GO:0005886">
    <property type="term" value="C:plasma membrane"/>
    <property type="evidence" value="ECO:0007669"/>
    <property type="project" value="UniProtKB-SubCell"/>
</dbReference>
<evidence type="ECO:0000256" key="6">
    <source>
        <dbReference type="ARBA" id="ARBA00023065"/>
    </source>
</evidence>
<evidence type="ECO:0000313" key="9">
    <source>
        <dbReference type="EMBL" id="SMC21871.1"/>
    </source>
</evidence>
<dbReference type="EMBL" id="FWXH01000003">
    <property type="protein sequence ID" value="SMC21871.1"/>
    <property type="molecule type" value="Genomic_DNA"/>
</dbReference>
<comment type="subcellular location">
    <subcellularLocation>
        <location evidence="1">Cell membrane</location>
        <topology evidence="1">Peripheral membrane protein</topology>
    </subcellularLocation>
</comment>
<evidence type="ECO:0000256" key="4">
    <source>
        <dbReference type="ARBA" id="ARBA00022496"/>
    </source>
</evidence>
<dbReference type="OrthoDB" id="9784297at2"/>
<evidence type="ECO:0000256" key="1">
    <source>
        <dbReference type="ARBA" id="ARBA00004202"/>
    </source>
</evidence>
<dbReference type="PANTHER" id="PTHR42771">
    <property type="entry name" value="IRON(3+)-HYDROXAMATE IMPORT ATP-BINDING PROTEIN FHUC"/>
    <property type="match status" value="1"/>
</dbReference>